<keyword evidence="2" id="KW-1185">Reference proteome</keyword>
<evidence type="ECO:0000313" key="2">
    <source>
        <dbReference type="Proteomes" id="UP001596023"/>
    </source>
</evidence>
<sequence length="78" mass="8967">MRKIASEYGYTDKIVWYSARGTFITKMMRLGYEAPDIAVMCGNSAATIYKNYFKPKDPKSIKNDLNKLFQLSGNFKVK</sequence>
<reference evidence="2" key="1">
    <citation type="journal article" date="2019" name="Int. J. Syst. Evol. Microbiol.">
        <title>The Global Catalogue of Microorganisms (GCM) 10K type strain sequencing project: providing services to taxonomists for standard genome sequencing and annotation.</title>
        <authorList>
            <consortium name="The Broad Institute Genomics Platform"/>
            <consortium name="The Broad Institute Genome Sequencing Center for Infectious Disease"/>
            <person name="Wu L."/>
            <person name="Ma J."/>
        </authorList>
    </citation>
    <scope>NUCLEOTIDE SEQUENCE [LARGE SCALE GENOMIC DNA]</scope>
    <source>
        <strain evidence="2">CCUG 66188</strain>
    </source>
</reference>
<dbReference type="RefSeq" id="WP_379993493.1">
    <property type="nucleotide sequence ID" value="NZ_JBHSGN010000008.1"/>
</dbReference>
<evidence type="ECO:0008006" key="3">
    <source>
        <dbReference type="Google" id="ProtNLM"/>
    </source>
</evidence>
<accession>A0ABV9KQ75</accession>
<comment type="caution">
    <text evidence="1">The sequence shown here is derived from an EMBL/GenBank/DDBJ whole genome shotgun (WGS) entry which is preliminary data.</text>
</comment>
<organism evidence="1 2">
    <name type="scientific">Dysgonomonas termitidis</name>
    <dbReference type="NCBI Taxonomy" id="1516126"/>
    <lineage>
        <taxon>Bacteria</taxon>
        <taxon>Pseudomonadati</taxon>
        <taxon>Bacteroidota</taxon>
        <taxon>Bacteroidia</taxon>
        <taxon>Bacteroidales</taxon>
        <taxon>Dysgonomonadaceae</taxon>
        <taxon>Dysgonomonas</taxon>
    </lineage>
</organism>
<dbReference type="EMBL" id="JBHSGN010000008">
    <property type="protein sequence ID" value="MFC4672317.1"/>
    <property type="molecule type" value="Genomic_DNA"/>
</dbReference>
<name>A0ABV9KQ75_9BACT</name>
<gene>
    <name evidence="1" type="ORF">ACFO6W_01280</name>
</gene>
<protein>
    <recommendedName>
        <fullName evidence="3">Tyr recombinase domain-containing protein</fullName>
    </recommendedName>
</protein>
<dbReference type="Proteomes" id="UP001596023">
    <property type="component" value="Unassembled WGS sequence"/>
</dbReference>
<evidence type="ECO:0000313" key="1">
    <source>
        <dbReference type="EMBL" id="MFC4672317.1"/>
    </source>
</evidence>
<proteinExistence type="predicted"/>